<evidence type="ECO:0000313" key="7">
    <source>
        <dbReference type="Proteomes" id="UP000823775"/>
    </source>
</evidence>
<keyword evidence="4" id="KW-0472">Membrane</keyword>
<name>A0ABS8WXR9_DATST</name>
<feature type="domain" description="Receptor ligand binding region" evidence="5">
    <location>
        <begin position="3"/>
        <end position="118"/>
    </location>
</feature>
<comment type="caution">
    <text evidence="6">The sequence shown here is derived from an EMBL/GenBank/DDBJ whole genome shotgun (WGS) entry which is preliminary data.</text>
</comment>
<evidence type="ECO:0000313" key="6">
    <source>
        <dbReference type="EMBL" id="MCE3215993.1"/>
    </source>
</evidence>
<evidence type="ECO:0000256" key="2">
    <source>
        <dbReference type="ARBA" id="ARBA00022692"/>
    </source>
</evidence>
<gene>
    <name evidence="6" type="ORF">HAX54_004303</name>
</gene>
<dbReference type="InterPro" id="IPR001828">
    <property type="entry name" value="ANF_lig-bd_rcpt"/>
</dbReference>
<keyword evidence="7" id="KW-1185">Reference proteome</keyword>
<evidence type="ECO:0000256" key="4">
    <source>
        <dbReference type="ARBA" id="ARBA00023136"/>
    </source>
</evidence>
<dbReference type="Proteomes" id="UP000823775">
    <property type="component" value="Unassembled WGS sequence"/>
</dbReference>
<dbReference type="SUPFAM" id="SSF53822">
    <property type="entry name" value="Periplasmic binding protein-like I"/>
    <property type="match status" value="1"/>
</dbReference>
<reference evidence="6 7" key="1">
    <citation type="journal article" date="2021" name="BMC Genomics">
        <title>Datura genome reveals duplications of psychoactive alkaloid biosynthetic genes and high mutation rate following tissue culture.</title>
        <authorList>
            <person name="Rajewski A."/>
            <person name="Carter-House D."/>
            <person name="Stajich J."/>
            <person name="Litt A."/>
        </authorList>
    </citation>
    <scope>NUCLEOTIDE SEQUENCE [LARGE SCALE GENOMIC DNA]</scope>
    <source>
        <strain evidence="6">AR-01</strain>
    </source>
</reference>
<keyword evidence="3" id="KW-1133">Transmembrane helix</keyword>
<dbReference type="Gene3D" id="3.40.50.2300">
    <property type="match status" value="3"/>
</dbReference>
<keyword evidence="2" id="KW-0812">Transmembrane</keyword>
<evidence type="ECO:0000259" key="5">
    <source>
        <dbReference type="Pfam" id="PF01094"/>
    </source>
</evidence>
<accession>A0ABS8WXR9</accession>
<organism evidence="6 7">
    <name type="scientific">Datura stramonium</name>
    <name type="common">Jimsonweed</name>
    <name type="synonym">Common thornapple</name>
    <dbReference type="NCBI Taxonomy" id="4076"/>
    <lineage>
        <taxon>Eukaryota</taxon>
        <taxon>Viridiplantae</taxon>
        <taxon>Streptophyta</taxon>
        <taxon>Embryophyta</taxon>
        <taxon>Tracheophyta</taxon>
        <taxon>Spermatophyta</taxon>
        <taxon>Magnoliopsida</taxon>
        <taxon>eudicotyledons</taxon>
        <taxon>Gunneridae</taxon>
        <taxon>Pentapetalae</taxon>
        <taxon>asterids</taxon>
        <taxon>lamiids</taxon>
        <taxon>Solanales</taxon>
        <taxon>Solanaceae</taxon>
        <taxon>Solanoideae</taxon>
        <taxon>Datureae</taxon>
        <taxon>Datura</taxon>
    </lineage>
</organism>
<evidence type="ECO:0000256" key="1">
    <source>
        <dbReference type="ARBA" id="ARBA00004370"/>
    </source>
</evidence>
<comment type="subcellular location">
    <subcellularLocation>
        <location evidence="1">Membrane</location>
    </subcellularLocation>
</comment>
<dbReference type="PANTHER" id="PTHR34836:SF1">
    <property type="entry name" value="OS09G0428600 PROTEIN"/>
    <property type="match status" value="1"/>
</dbReference>
<dbReference type="PANTHER" id="PTHR34836">
    <property type="entry name" value="OS06G0188250 PROTEIN"/>
    <property type="match status" value="1"/>
</dbReference>
<protein>
    <recommendedName>
        <fullName evidence="5">Receptor ligand binding region domain-containing protein</fullName>
    </recommendedName>
</protein>
<dbReference type="InterPro" id="IPR015683">
    <property type="entry name" value="Ionotropic_Glu_rcpt"/>
</dbReference>
<dbReference type="Pfam" id="PF01094">
    <property type="entry name" value="ANF_receptor"/>
    <property type="match status" value="1"/>
</dbReference>
<evidence type="ECO:0000256" key="3">
    <source>
        <dbReference type="ARBA" id="ARBA00022989"/>
    </source>
</evidence>
<proteinExistence type="predicted"/>
<dbReference type="EMBL" id="JACEIK010011988">
    <property type="protein sequence ID" value="MCE3215993.1"/>
    <property type="molecule type" value="Genomic_DNA"/>
</dbReference>
<feature type="non-terminal residue" evidence="6">
    <location>
        <position position="157"/>
    </location>
</feature>
<sequence>MHTCILLALEDYHAAASRSAIRIVPHFRDSKKDNVEAASAAIHLLKDVQVQAIFGPQMSTQTDFVIDLGNRVKVPIISPATSPLLAVKENPFFVRGALSSSSQTKAIAAIVKNYDWRQAKEAGMMSSGYAWIITDVLTSLLDLVDHSVIKSSMQGVL</sequence>
<dbReference type="InterPro" id="IPR028082">
    <property type="entry name" value="Peripla_BP_I"/>
</dbReference>